<dbReference type="GO" id="GO:0005737">
    <property type="term" value="C:cytoplasm"/>
    <property type="evidence" value="ECO:0007669"/>
    <property type="project" value="TreeGrafter"/>
</dbReference>
<evidence type="ECO:0000313" key="2">
    <source>
        <dbReference type="Proteomes" id="UP000772434"/>
    </source>
</evidence>
<evidence type="ECO:0008006" key="3">
    <source>
        <dbReference type="Google" id="ProtNLM"/>
    </source>
</evidence>
<proteinExistence type="predicted"/>
<name>A0A9P5P2R2_9AGAR</name>
<sequence>LKSLPSDAVDHVVGGYLAAKRADCVGDIAWLSEEANSSTSNLSLTLHTHTPITSVTPLSPSRSSFESTRWNLHTPRGDVHCAQVLHATNGYASHLLLQYSSGSTGKKGIIPTRGQIIAVRADTPINDSWRASWSGLDHYWFGRPVNGSGADDDNIESKQRNCSMEWVGPVTDIDEPHSSSNIDGSAAVYAGVYTGQYIAAGYSGHGMPRAFSCAEAVASMILSAIRDRPWSAPEWLPERYLTWNRDEDVEKELDV</sequence>
<dbReference type="Proteomes" id="UP000772434">
    <property type="component" value="Unassembled WGS sequence"/>
</dbReference>
<protein>
    <recommendedName>
        <fullName evidence="3">FAD dependent oxidoreductase domain-containing protein</fullName>
    </recommendedName>
</protein>
<dbReference type="EMBL" id="JADNRY010001191">
    <property type="protein sequence ID" value="KAF9019776.1"/>
    <property type="molecule type" value="Genomic_DNA"/>
</dbReference>
<dbReference type="Gene3D" id="3.50.50.60">
    <property type="entry name" value="FAD/NAD(P)-binding domain"/>
    <property type="match status" value="1"/>
</dbReference>
<dbReference type="OrthoDB" id="429143at2759"/>
<reference evidence="1" key="1">
    <citation type="submission" date="2020-11" db="EMBL/GenBank/DDBJ databases">
        <authorList>
            <consortium name="DOE Joint Genome Institute"/>
            <person name="Ahrendt S."/>
            <person name="Riley R."/>
            <person name="Andreopoulos W."/>
            <person name="Labutti K."/>
            <person name="Pangilinan J."/>
            <person name="Ruiz-Duenas F.J."/>
            <person name="Barrasa J.M."/>
            <person name="Sanchez-Garcia M."/>
            <person name="Camarero S."/>
            <person name="Miyauchi S."/>
            <person name="Serrano A."/>
            <person name="Linde D."/>
            <person name="Babiker R."/>
            <person name="Drula E."/>
            <person name="Ayuso-Fernandez I."/>
            <person name="Pacheco R."/>
            <person name="Padilla G."/>
            <person name="Ferreira P."/>
            <person name="Barriuso J."/>
            <person name="Kellner H."/>
            <person name="Castanera R."/>
            <person name="Alfaro M."/>
            <person name="Ramirez L."/>
            <person name="Pisabarro A.G."/>
            <person name="Kuo A."/>
            <person name="Tritt A."/>
            <person name="Lipzen A."/>
            <person name="He G."/>
            <person name="Yan M."/>
            <person name="Ng V."/>
            <person name="Cullen D."/>
            <person name="Martin F."/>
            <person name="Rosso M.-N."/>
            <person name="Henrissat B."/>
            <person name="Hibbett D."/>
            <person name="Martinez A.T."/>
            <person name="Grigoriev I.V."/>
        </authorList>
    </citation>
    <scope>NUCLEOTIDE SEQUENCE</scope>
    <source>
        <strain evidence="1">AH 40177</strain>
    </source>
</reference>
<dbReference type="InterPro" id="IPR036188">
    <property type="entry name" value="FAD/NAD-bd_sf"/>
</dbReference>
<dbReference type="SUPFAM" id="SSF51905">
    <property type="entry name" value="FAD/NAD(P)-binding domain"/>
    <property type="match status" value="1"/>
</dbReference>
<dbReference type="PANTHER" id="PTHR13847">
    <property type="entry name" value="SARCOSINE DEHYDROGENASE-RELATED"/>
    <property type="match status" value="1"/>
</dbReference>
<organism evidence="1 2">
    <name type="scientific">Rhodocollybia butyracea</name>
    <dbReference type="NCBI Taxonomy" id="206335"/>
    <lineage>
        <taxon>Eukaryota</taxon>
        <taxon>Fungi</taxon>
        <taxon>Dikarya</taxon>
        <taxon>Basidiomycota</taxon>
        <taxon>Agaricomycotina</taxon>
        <taxon>Agaricomycetes</taxon>
        <taxon>Agaricomycetidae</taxon>
        <taxon>Agaricales</taxon>
        <taxon>Marasmiineae</taxon>
        <taxon>Omphalotaceae</taxon>
        <taxon>Rhodocollybia</taxon>
    </lineage>
</organism>
<dbReference type="AlphaFoldDB" id="A0A9P5P2R2"/>
<feature type="non-terminal residue" evidence="1">
    <location>
        <position position="255"/>
    </location>
</feature>
<accession>A0A9P5P2R2</accession>
<comment type="caution">
    <text evidence="1">The sequence shown here is derived from an EMBL/GenBank/DDBJ whole genome shotgun (WGS) entry which is preliminary data.</text>
</comment>
<gene>
    <name evidence="1" type="ORF">BDP27DRAFT_1354845</name>
</gene>
<evidence type="ECO:0000313" key="1">
    <source>
        <dbReference type="EMBL" id="KAF9019776.1"/>
    </source>
</evidence>
<keyword evidence="2" id="KW-1185">Reference proteome</keyword>
<dbReference type="Gene3D" id="3.30.9.10">
    <property type="entry name" value="D-Amino Acid Oxidase, subunit A, domain 2"/>
    <property type="match status" value="1"/>
</dbReference>
<dbReference type="PANTHER" id="PTHR13847:SF260">
    <property type="entry name" value="FAD DEPENDENT OXIDOREDUCTASE DOMAIN-CONTAINING PROTEIN"/>
    <property type="match status" value="1"/>
</dbReference>